<dbReference type="RefSeq" id="WP_065877679.1">
    <property type="nucleotide sequence ID" value="NZ_SPVI01000001.1"/>
</dbReference>
<name>A0A4Y9TLF1_PSEFL</name>
<dbReference type="PROSITE" id="PS51257">
    <property type="entry name" value="PROKAR_LIPOPROTEIN"/>
    <property type="match status" value="1"/>
</dbReference>
<protein>
    <recommendedName>
        <fullName evidence="3">Lipoprotein</fullName>
    </recommendedName>
</protein>
<evidence type="ECO:0000313" key="2">
    <source>
        <dbReference type="Proteomes" id="UP000297322"/>
    </source>
</evidence>
<dbReference type="Proteomes" id="UP000297322">
    <property type="component" value="Unassembled WGS sequence"/>
</dbReference>
<accession>A0A4Y9TLF1</accession>
<evidence type="ECO:0000313" key="1">
    <source>
        <dbReference type="EMBL" id="TFW45084.1"/>
    </source>
</evidence>
<comment type="caution">
    <text evidence="1">The sequence shown here is derived from an EMBL/GenBank/DDBJ whole genome shotgun (WGS) entry which is preliminary data.</text>
</comment>
<sequence length="215" mass="22951">MRLLLPLAVSLTLIGCATTKTDVRNEAQISQYDPANTARVRLITGDTTNAGFLSGQTCEAFYNVSLLTKTPEEAGWQTAHVDSAGLYPFRATDSQNTVIGMPASKASKAINQSVKVFDEYVIPAGKPFIAGFAMGGSQLSCFPAPVTLIPEPGKDYEMELQIVKVSTWKAGCVIAVRQLSTQTATTVETPLRPQVCAKTPSGWYTVNASPSPSSE</sequence>
<proteinExistence type="predicted"/>
<organism evidence="1 2">
    <name type="scientific">Pseudomonas fluorescens</name>
    <dbReference type="NCBI Taxonomy" id="294"/>
    <lineage>
        <taxon>Bacteria</taxon>
        <taxon>Pseudomonadati</taxon>
        <taxon>Pseudomonadota</taxon>
        <taxon>Gammaproteobacteria</taxon>
        <taxon>Pseudomonadales</taxon>
        <taxon>Pseudomonadaceae</taxon>
        <taxon>Pseudomonas</taxon>
    </lineage>
</organism>
<gene>
    <name evidence="1" type="ORF">E4T65_01115</name>
</gene>
<reference evidence="1 2" key="1">
    <citation type="submission" date="2019-03" db="EMBL/GenBank/DDBJ databases">
        <title>Biocontrol and xenobiotic degradation properties of endophytic Pseudomonas fluorescens strain BRZ63.</title>
        <authorList>
            <person name="Chlebek D.A."/>
            <person name="Pinski A."/>
            <person name="Zur J.P."/>
            <person name="Michalska J."/>
            <person name="Hupert-Kocurek K.T."/>
        </authorList>
    </citation>
    <scope>NUCLEOTIDE SEQUENCE [LARGE SCALE GENOMIC DNA]</scope>
    <source>
        <strain evidence="1 2">BRZ63</strain>
    </source>
</reference>
<dbReference type="AlphaFoldDB" id="A0A4Y9TLF1"/>
<evidence type="ECO:0008006" key="3">
    <source>
        <dbReference type="Google" id="ProtNLM"/>
    </source>
</evidence>
<dbReference type="EMBL" id="SPVI01000001">
    <property type="protein sequence ID" value="TFW45084.1"/>
    <property type="molecule type" value="Genomic_DNA"/>
</dbReference>